<dbReference type="Proteomes" id="UP000268229">
    <property type="component" value="Chromosome"/>
</dbReference>
<keyword evidence="2" id="KW-1185">Reference proteome</keyword>
<dbReference type="KEGG" id="nani:NCTC12227_01765"/>
<sequence>MLNHMYRAKEKKMAYVLHAEFGYTKQAIAQLMKISPQQMGQWIKEVSYELRIHKMGQEIEELKKELISLGYSPQKQLGHDVIEYLEG</sequence>
<dbReference type="EMBL" id="LR134516">
    <property type="protein sequence ID" value="VEJ21993.1"/>
    <property type="molecule type" value="Genomic_DNA"/>
</dbReference>
<name>A0A3S4Y924_9NEIS</name>
<evidence type="ECO:0000313" key="1">
    <source>
        <dbReference type="EMBL" id="VEJ21993.1"/>
    </source>
</evidence>
<dbReference type="AlphaFoldDB" id="A0A3S4Y924"/>
<organism evidence="1 2">
    <name type="scientific">Neisseria animaloris</name>
    <dbReference type="NCBI Taxonomy" id="326522"/>
    <lineage>
        <taxon>Bacteria</taxon>
        <taxon>Pseudomonadati</taxon>
        <taxon>Pseudomonadota</taxon>
        <taxon>Betaproteobacteria</taxon>
        <taxon>Neisseriales</taxon>
        <taxon>Neisseriaceae</taxon>
        <taxon>Neisseria</taxon>
    </lineage>
</organism>
<protein>
    <recommendedName>
        <fullName evidence="3">Transposase</fullName>
    </recommendedName>
</protein>
<proteinExistence type="predicted"/>
<dbReference type="SUPFAM" id="SSF46689">
    <property type="entry name" value="Homeodomain-like"/>
    <property type="match status" value="1"/>
</dbReference>
<evidence type="ECO:0000313" key="2">
    <source>
        <dbReference type="Proteomes" id="UP000268229"/>
    </source>
</evidence>
<accession>A0A3S4Y924</accession>
<dbReference type="RefSeq" id="WP_126305004.1">
    <property type="nucleotide sequence ID" value="NZ_LR134516.1"/>
</dbReference>
<reference evidence="1 2" key="1">
    <citation type="submission" date="2018-12" db="EMBL/GenBank/DDBJ databases">
        <authorList>
            <consortium name="Pathogen Informatics"/>
        </authorList>
    </citation>
    <scope>NUCLEOTIDE SEQUENCE [LARGE SCALE GENOMIC DNA]</scope>
    <source>
        <strain evidence="1 2">NCTC12227</strain>
    </source>
</reference>
<dbReference type="InterPro" id="IPR009057">
    <property type="entry name" value="Homeodomain-like_sf"/>
</dbReference>
<gene>
    <name evidence="1" type="ORF">NCTC12227_01765</name>
</gene>
<evidence type="ECO:0008006" key="3">
    <source>
        <dbReference type="Google" id="ProtNLM"/>
    </source>
</evidence>